<dbReference type="AlphaFoldDB" id="A0A2Z4IQ82"/>
<evidence type="ECO:0000256" key="2">
    <source>
        <dbReference type="ARBA" id="ARBA00006275"/>
    </source>
</evidence>
<dbReference type="Pfam" id="PF14322">
    <property type="entry name" value="SusD-like_3"/>
    <property type="match status" value="1"/>
</dbReference>
<reference evidence="8 9" key="1">
    <citation type="submission" date="2018-06" db="EMBL/GenBank/DDBJ databases">
        <title>Echinicola strongylocentroti sp. nov., isolated from a sea urchin Strongylocentrotus intermedius.</title>
        <authorList>
            <person name="Bae S.S."/>
        </authorList>
    </citation>
    <scope>NUCLEOTIDE SEQUENCE [LARGE SCALE GENOMIC DNA]</scope>
    <source>
        <strain evidence="8 9">MEBiC08714</strain>
    </source>
</reference>
<name>A0A2Z4IQ82_9BACT</name>
<dbReference type="OrthoDB" id="621018at2"/>
<evidence type="ECO:0000313" key="9">
    <source>
        <dbReference type="Proteomes" id="UP000248688"/>
    </source>
</evidence>
<evidence type="ECO:0000256" key="3">
    <source>
        <dbReference type="ARBA" id="ARBA00022729"/>
    </source>
</evidence>
<dbReference type="GO" id="GO:0009279">
    <property type="term" value="C:cell outer membrane"/>
    <property type="evidence" value="ECO:0007669"/>
    <property type="project" value="UniProtKB-SubCell"/>
</dbReference>
<keyword evidence="4" id="KW-0472">Membrane</keyword>
<dbReference type="InterPro" id="IPR011990">
    <property type="entry name" value="TPR-like_helical_dom_sf"/>
</dbReference>
<dbReference type="EMBL" id="CP030041">
    <property type="protein sequence ID" value="AWW32788.1"/>
    <property type="molecule type" value="Genomic_DNA"/>
</dbReference>
<feature type="domain" description="RagB/SusD" evidence="6">
    <location>
        <begin position="279"/>
        <end position="557"/>
    </location>
</feature>
<feature type="domain" description="SusD-like N-terminal" evidence="7">
    <location>
        <begin position="20"/>
        <end position="218"/>
    </location>
</feature>
<keyword evidence="9" id="KW-1185">Reference proteome</keyword>
<protein>
    <submittedName>
        <fullName evidence="8">RagB/SusD family nutrient uptake outer membrane protein</fullName>
    </submittedName>
</protein>
<evidence type="ECO:0000256" key="4">
    <source>
        <dbReference type="ARBA" id="ARBA00023136"/>
    </source>
</evidence>
<evidence type="ECO:0000313" key="8">
    <source>
        <dbReference type="EMBL" id="AWW32788.1"/>
    </source>
</evidence>
<proteinExistence type="inferred from homology"/>
<dbReference type="KEGG" id="est:DN752_23050"/>
<dbReference type="Pfam" id="PF07980">
    <property type="entry name" value="SusD_RagB"/>
    <property type="match status" value="1"/>
</dbReference>
<comment type="subcellular location">
    <subcellularLocation>
        <location evidence="1">Cell outer membrane</location>
    </subcellularLocation>
</comment>
<keyword evidence="5" id="KW-0998">Cell outer membrane</keyword>
<dbReference type="Proteomes" id="UP000248688">
    <property type="component" value="Chromosome"/>
</dbReference>
<gene>
    <name evidence="8" type="ORF">DN752_23050</name>
</gene>
<evidence type="ECO:0000259" key="7">
    <source>
        <dbReference type="Pfam" id="PF14322"/>
    </source>
</evidence>
<accession>A0A2Z4IQ82</accession>
<organism evidence="8 9">
    <name type="scientific">Echinicola strongylocentroti</name>
    <dbReference type="NCBI Taxonomy" id="1795355"/>
    <lineage>
        <taxon>Bacteria</taxon>
        <taxon>Pseudomonadati</taxon>
        <taxon>Bacteroidota</taxon>
        <taxon>Cytophagia</taxon>
        <taxon>Cytophagales</taxon>
        <taxon>Cyclobacteriaceae</taxon>
        <taxon>Echinicola</taxon>
    </lineage>
</organism>
<dbReference type="Gene3D" id="1.25.40.390">
    <property type="match status" value="1"/>
</dbReference>
<dbReference type="RefSeq" id="WP_112786160.1">
    <property type="nucleotide sequence ID" value="NZ_CP030041.1"/>
</dbReference>
<dbReference type="InterPro" id="IPR033985">
    <property type="entry name" value="SusD-like_N"/>
</dbReference>
<dbReference type="InterPro" id="IPR012944">
    <property type="entry name" value="SusD_RagB_dom"/>
</dbReference>
<evidence type="ECO:0000256" key="1">
    <source>
        <dbReference type="ARBA" id="ARBA00004442"/>
    </source>
</evidence>
<dbReference type="SUPFAM" id="SSF48452">
    <property type="entry name" value="TPR-like"/>
    <property type="match status" value="1"/>
</dbReference>
<evidence type="ECO:0000259" key="6">
    <source>
        <dbReference type="Pfam" id="PF07980"/>
    </source>
</evidence>
<dbReference type="CDD" id="cd08977">
    <property type="entry name" value="SusD"/>
    <property type="match status" value="1"/>
</dbReference>
<evidence type="ECO:0000256" key="5">
    <source>
        <dbReference type="ARBA" id="ARBA00023237"/>
    </source>
</evidence>
<keyword evidence="3" id="KW-0732">Signal</keyword>
<comment type="similarity">
    <text evidence="2">Belongs to the SusD family.</text>
</comment>
<sequence length="557" mass="64196">MKNILIYTIILIACLGCNDDYLDVTPQDRVSEDAVWSDPNLIAAYHNGLYNGIPHGFGRHMISKYSDEAFSNFWDIQRNTLNPDNVTSVGGGNTNYLYFWGRAYQYIRKVNVFLEEMEDPQVELPDLDRMVGEAKFIRAYMYFEMVRRFGGIPLVTEVYALGDEVMFTRNTFDECVDFIDAELDEAIALLPQSYASTDADFGRATQDACQALKSRMWLYAASPLFNSSNDMAVWQKTADAAELLLDRGYSLHPDYRQMFIQESGAANEELLFVRNFSVSNSHQAPIINMNRRYGGYGGWSASNGPTQNLVDDYDMENGQPPFIYDNGQKQLNPAAGYDPQDPYADRDPRMDYTLLHNGSEYRGDVMEMWVSSDEATWGFDSFRQSGDNPRSNYVLKKFMPDEDIPLDWSTPFHMPWIHFRLAEIYLNYAEAQFELGNESVCREYINMVRARPSVALPPIGNDVTGEELRRRLYNERRIELAFEGHRYFDQRRWKVPLEELSSPIMGMDIIKDAASGELTFTPFVLGEREPFEDHMYLLPIETNEIQRNPELEQTPGW</sequence>